<keyword evidence="5 6" id="KW-0472">Membrane</keyword>
<organism evidence="7 8">
    <name type="scientific">Panthera leo</name>
    <name type="common">Lion</name>
    <dbReference type="NCBI Taxonomy" id="9689"/>
    <lineage>
        <taxon>Eukaryota</taxon>
        <taxon>Metazoa</taxon>
        <taxon>Chordata</taxon>
        <taxon>Craniata</taxon>
        <taxon>Vertebrata</taxon>
        <taxon>Euteleostomi</taxon>
        <taxon>Mammalia</taxon>
        <taxon>Eutheria</taxon>
        <taxon>Laurasiatheria</taxon>
        <taxon>Carnivora</taxon>
        <taxon>Feliformia</taxon>
        <taxon>Felidae</taxon>
        <taxon>Pantherinae</taxon>
        <taxon>Panthera</taxon>
    </lineage>
</organism>
<protein>
    <submittedName>
        <fullName evidence="7">Uncharacterized protein</fullName>
    </submittedName>
</protein>
<name>A0A8C9D195_PANLE</name>
<keyword evidence="3 6" id="KW-0812">Transmembrane</keyword>
<evidence type="ECO:0000256" key="3">
    <source>
        <dbReference type="ARBA" id="ARBA00022692"/>
    </source>
</evidence>
<dbReference type="InterPro" id="IPR007593">
    <property type="entry name" value="CD225/Dispanin_fam"/>
</dbReference>
<evidence type="ECO:0000313" key="8">
    <source>
        <dbReference type="Proteomes" id="UP000694399"/>
    </source>
</evidence>
<dbReference type="GO" id="GO:0034341">
    <property type="term" value="P:response to type II interferon"/>
    <property type="evidence" value="ECO:0007669"/>
    <property type="project" value="TreeGrafter"/>
</dbReference>
<evidence type="ECO:0000256" key="1">
    <source>
        <dbReference type="ARBA" id="ARBA00004370"/>
    </source>
</evidence>
<dbReference type="GeneTree" id="ENSGT00950000182857"/>
<accession>A0A8C9D195</accession>
<dbReference type="PANTHER" id="PTHR13999">
    <property type="entry name" value="INTERFERON INDUCIBLE TRANSMEMBRANE PROTEIN"/>
    <property type="match status" value="1"/>
</dbReference>
<evidence type="ECO:0000313" key="7">
    <source>
        <dbReference type="Ensembl" id="ENSPLOP00000006834.1"/>
    </source>
</evidence>
<keyword evidence="4 6" id="KW-1133">Transmembrane helix</keyword>
<dbReference type="GO" id="GO:0045071">
    <property type="term" value="P:negative regulation of viral genome replication"/>
    <property type="evidence" value="ECO:0007669"/>
    <property type="project" value="TreeGrafter"/>
</dbReference>
<evidence type="ECO:0000256" key="6">
    <source>
        <dbReference type="SAM" id="Phobius"/>
    </source>
</evidence>
<evidence type="ECO:0000256" key="4">
    <source>
        <dbReference type="ARBA" id="ARBA00022989"/>
    </source>
</evidence>
<dbReference type="GO" id="GO:0035455">
    <property type="term" value="P:response to interferon-alpha"/>
    <property type="evidence" value="ECO:0007669"/>
    <property type="project" value="TreeGrafter"/>
</dbReference>
<reference evidence="7" key="2">
    <citation type="submission" date="2025-08" db="UniProtKB">
        <authorList>
            <consortium name="Ensembl"/>
        </authorList>
    </citation>
    <scope>IDENTIFICATION</scope>
</reference>
<proteinExistence type="inferred from homology"/>
<dbReference type="GO" id="GO:0060337">
    <property type="term" value="P:type I interferon-mediated signaling pathway"/>
    <property type="evidence" value="ECO:0007669"/>
    <property type="project" value="TreeGrafter"/>
</dbReference>
<dbReference type="PANTHER" id="PTHR13999:SF4">
    <property type="entry name" value="INTERFERON-INDUCED TRANSMEMBRANE PROTEIN 3"/>
    <property type="match status" value="1"/>
</dbReference>
<reference evidence="7" key="3">
    <citation type="submission" date="2025-09" db="UniProtKB">
        <authorList>
            <consortium name="Ensembl"/>
        </authorList>
    </citation>
    <scope>IDENTIFICATION</scope>
</reference>
<dbReference type="OMA" id="YDSATEC"/>
<sequence>MNCNSQPYFPSIHTTSPPTYEMLKEKHEVAVLGVTQGLDPMATTKIDIHSKTSVHDHIIWSLFNIVFVNLCCLGYSVKSRDWKRVGDVTEAQAYDSATECLHIRHLVLGLLLIVIFTIIFVTVVLLNAV</sequence>
<keyword evidence="8" id="KW-1185">Reference proteome</keyword>
<dbReference type="Ensembl" id="ENSPLOT00000007566.1">
    <property type="protein sequence ID" value="ENSPLOP00000006834.1"/>
    <property type="gene ID" value="ENSPLOG00000005010.1"/>
</dbReference>
<dbReference type="Pfam" id="PF04505">
    <property type="entry name" value="CD225"/>
    <property type="match status" value="1"/>
</dbReference>
<dbReference type="GO" id="GO:0051607">
    <property type="term" value="P:defense response to virus"/>
    <property type="evidence" value="ECO:0007669"/>
    <property type="project" value="TreeGrafter"/>
</dbReference>
<evidence type="ECO:0000256" key="2">
    <source>
        <dbReference type="ARBA" id="ARBA00006843"/>
    </source>
</evidence>
<comment type="subcellular location">
    <subcellularLocation>
        <location evidence="1">Membrane</location>
    </subcellularLocation>
</comment>
<dbReference type="Proteomes" id="UP000694399">
    <property type="component" value="Chromosome C2"/>
</dbReference>
<feature type="transmembrane region" description="Helical" evidence="6">
    <location>
        <begin position="106"/>
        <end position="126"/>
    </location>
</feature>
<dbReference type="GO" id="GO:0046597">
    <property type="term" value="P:host-mediated suppression of symbiont invasion"/>
    <property type="evidence" value="ECO:0007669"/>
    <property type="project" value="TreeGrafter"/>
</dbReference>
<feature type="transmembrane region" description="Helical" evidence="6">
    <location>
        <begin position="58"/>
        <end position="77"/>
    </location>
</feature>
<reference evidence="7" key="1">
    <citation type="journal article" date="2019" name="bioRxiv">
        <title>Long live the king: chromosome-level assembly of the lion (Panthera leo) using linked-read, Hi-C, and long read data.</title>
        <authorList>
            <person name="Armstrong E.E."/>
            <person name="Taylor R.W."/>
            <person name="Miller D.E."/>
            <person name="Kaelin C."/>
            <person name="Barsh G."/>
            <person name="Hadly E.A."/>
            <person name="Petrov D."/>
        </authorList>
    </citation>
    <scope>NUCLEOTIDE SEQUENCE [LARGE SCALE GENOMIC DNA]</scope>
</reference>
<comment type="similarity">
    <text evidence="2">Belongs to the CD225/Dispanin family.</text>
</comment>
<dbReference type="AlphaFoldDB" id="A0A8C9D195"/>
<dbReference type="InterPro" id="IPR051517">
    <property type="entry name" value="IFITM_antiviral_protein"/>
</dbReference>
<dbReference type="GO" id="GO:0005886">
    <property type="term" value="C:plasma membrane"/>
    <property type="evidence" value="ECO:0007669"/>
    <property type="project" value="TreeGrafter"/>
</dbReference>
<evidence type="ECO:0000256" key="5">
    <source>
        <dbReference type="ARBA" id="ARBA00023136"/>
    </source>
</evidence>
<dbReference type="GO" id="GO:0035456">
    <property type="term" value="P:response to interferon-beta"/>
    <property type="evidence" value="ECO:0007669"/>
    <property type="project" value="TreeGrafter"/>
</dbReference>